<feature type="compositionally biased region" description="Basic residues" evidence="1">
    <location>
        <begin position="174"/>
        <end position="186"/>
    </location>
</feature>
<dbReference type="InterPro" id="IPR038765">
    <property type="entry name" value="Papain-like_cys_pep_sf"/>
</dbReference>
<evidence type="ECO:0000259" key="2">
    <source>
        <dbReference type="PROSITE" id="PS50802"/>
    </source>
</evidence>
<sequence length="319" mass="35699">MIGERPATRSSRGRGRAPDDPDEREKQLKAQLRAMSMYASHTSGDGNCLFRALSDQLYGFPSHYGTLRHEICDYLEAAPERFAGFVDIEKPFDEYIRTMRQNGTYGGHLELSAFASLKRKEIKIVQPGLVYVVTGDDDSSEAVAERLALEERRKRIQSRIPPGTEGPPPSARDSRRKKRIDRRSKSRGLEAVNGGARAGSSRLTAEPEGEGDDGEDDVDDDLQHLAGPIEAYGPLYIAYHNWEHYSSIRNLTGPHTGLPRIIERNHDDNEISSNPKPTEHEELILRSVPGHTLSEVRVLLKQHGNLWETVVEVLIAKDA</sequence>
<dbReference type="Pfam" id="PF02338">
    <property type="entry name" value="OTU"/>
    <property type="match status" value="1"/>
</dbReference>
<dbReference type="STRING" id="1684307.A0A316TYG7"/>
<reference evidence="3 4" key="1">
    <citation type="journal article" date="2018" name="Mol. Biol. Evol.">
        <title>Broad Genomic Sampling Reveals a Smut Pathogenic Ancestry of the Fungal Clade Ustilaginomycotina.</title>
        <authorList>
            <person name="Kijpornyongpan T."/>
            <person name="Mondo S.J."/>
            <person name="Barry K."/>
            <person name="Sandor L."/>
            <person name="Lee J."/>
            <person name="Lipzen A."/>
            <person name="Pangilinan J."/>
            <person name="LaButti K."/>
            <person name="Hainaut M."/>
            <person name="Henrissat B."/>
            <person name="Grigoriev I.V."/>
            <person name="Spatafora J.W."/>
            <person name="Aime M.C."/>
        </authorList>
    </citation>
    <scope>NUCLEOTIDE SEQUENCE [LARGE SCALE GENOMIC DNA]</scope>
    <source>
        <strain evidence="3 4">MCA 4718</strain>
    </source>
</reference>
<dbReference type="Gene3D" id="3.90.70.80">
    <property type="match status" value="1"/>
</dbReference>
<dbReference type="SUPFAM" id="SSF54001">
    <property type="entry name" value="Cysteine proteinases"/>
    <property type="match status" value="1"/>
</dbReference>
<dbReference type="InterPro" id="IPR003323">
    <property type="entry name" value="OTU_dom"/>
</dbReference>
<dbReference type="GeneID" id="37012476"/>
<dbReference type="EMBL" id="KZ819337">
    <property type="protein sequence ID" value="PWN18316.1"/>
    <property type="molecule type" value="Genomic_DNA"/>
</dbReference>
<dbReference type="PROSITE" id="PS50802">
    <property type="entry name" value="OTU"/>
    <property type="match status" value="1"/>
</dbReference>
<dbReference type="InterPro" id="IPR050704">
    <property type="entry name" value="Peptidase_C85-like"/>
</dbReference>
<dbReference type="PANTHER" id="PTHR12419:SF7">
    <property type="entry name" value="OTU DOMAIN-CONTAINING PROTEIN 3"/>
    <property type="match status" value="1"/>
</dbReference>
<feature type="domain" description="OTU" evidence="2">
    <location>
        <begin position="37"/>
        <end position="251"/>
    </location>
</feature>
<evidence type="ECO:0000313" key="3">
    <source>
        <dbReference type="EMBL" id="PWN18316.1"/>
    </source>
</evidence>
<dbReference type="RefSeq" id="XP_025345476.1">
    <property type="nucleotide sequence ID" value="XM_025490742.1"/>
</dbReference>
<evidence type="ECO:0000256" key="1">
    <source>
        <dbReference type="SAM" id="MobiDB-lite"/>
    </source>
</evidence>
<keyword evidence="4" id="KW-1185">Reference proteome</keyword>
<dbReference type="PANTHER" id="PTHR12419">
    <property type="entry name" value="OTU DOMAIN CONTAINING PROTEIN"/>
    <property type="match status" value="1"/>
</dbReference>
<accession>A0A316TYG7</accession>
<organism evidence="3 4">
    <name type="scientific">Pseudomicrostroma glucosiphilum</name>
    <dbReference type="NCBI Taxonomy" id="1684307"/>
    <lineage>
        <taxon>Eukaryota</taxon>
        <taxon>Fungi</taxon>
        <taxon>Dikarya</taxon>
        <taxon>Basidiomycota</taxon>
        <taxon>Ustilaginomycotina</taxon>
        <taxon>Exobasidiomycetes</taxon>
        <taxon>Microstromatales</taxon>
        <taxon>Microstromatales incertae sedis</taxon>
        <taxon>Pseudomicrostroma</taxon>
    </lineage>
</organism>
<feature type="region of interest" description="Disordered" evidence="1">
    <location>
        <begin position="1"/>
        <end position="24"/>
    </location>
</feature>
<evidence type="ECO:0000313" key="4">
    <source>
        <dbReference type="Proteomes" id="UP000245942"/>
    </source>
</evidence>
<gene>
    <name evidence="3" type="ORF">BCV69DRAFT_263765</name>
</gene>
<dbReference type="GO" id="GO:0016579">
    <property type="term" value="P:protein deubiquitination"/>
    <property type="evidence" value="ECO:0007669"/>
    <property type="project" value="TreeGrafter"/>
</dbReference>
<dbReference type="CDD" id="cd22756">
    <property type="entry name" value="OTU_OTUD3-like"/>
    <property type="match status" value="1"/>
</dbReference>
<dbReference type="GO" id="GO:0004843">
    <property type="term" value="F:cysteine-type deubiquitinase activity"/>
    <property type="evidence" value="ECO:0007669"/>
    <property type="project" value="TreeGrafter"/>
</dbReference>
<name>A0A316TYG7_9BASI</name>
<dbReference type="Proteomes" id="UP000245942">
    <property type="component" value="Unassembled WGS sequence"/>
</dbReference>
<feature type="region of interest" description="Disordered" evidence="1">
    <location>
        <begin position="153"/>
        <end position="221"/>
    </location>
</feature>
<dbReference type="AlphaFoldDB" id="A0A316TYG7"/>
<proteinExistence type="predicted"/>
<protein>
    <submittedName>
        <fullName evidence="3">Cysteine proteinase</fullName>
    </submittedName>
</protein>
<feature type="compositionally biased region" description="Acidic residues" evidence="1">
    <location>
        <begin position="207"/>
        <end position="220"/>
    </location>
</feature>
<dbReference type="OrthoDB" id="415023at2759"/>
<feature type="non-terminal residue" evidence="3">
    <location>
        <position position="319"/>
    </location>
</feature>